<dbReference type="SMART" id="SM00595">
    <property type="entry name" value="MADF"/>
    <property type="match status" value="1"/>
</dbReference>
<reference evidence="7" key="1">
    <citation type="submission" date="2022-11" db="UniProtKB">
        <authorList>
            <consortium name="WormBaseParasite"/>
        </authorList>
    </citation>
    <scope>IDENTIFICATION</scope>
</reference>
<dbReference type="InterPro" id="IPR001401">
    <property type="entry name" value="Dynamin_GTPase"/>
</dbReference>
<dbReference type="PANTHER" id="PTHR11566:SF21">
    <property type="entry name" value="DYNAMIN RELATED PROTEIN 1, ISOFORM A"/>
    <property type="match status" value="1"/>
</dbReference>
<dbReference type="InterPro" id="IPR003130">
    <property type="entry name" value="GED"/>
</dbReference>
<protein>
    <submittedName>
        <fullName evidence="7">Dynamin GTPase</fullName>
    </submittedName>
</protein>
<dbReference type="GO" id="GO:0005874">
    <property type="term" value="C:microtubule"/>
    <property type="evidence" value="ECO:0007669"/>
    <property type="project" value="TreeGrafter"/>
</dbReference>
<dbReference type="InterPro" id="IPR006578">
    <property type="entry name" value="MADF-dom"/>
</dbReference>
<dbReference type="Gene3D" id="3.40.50.300">
    <property type="entry name" value="P-loop containing nucleotide triphosphate hydrolases"/>
    <property type="match status" value="1"/>
</dbReference>
<keyword evidence="1" id="KW-0547">Nucleotide-binding</keyword>
<dbReference type="InterPro" id="IPR030381">
    <property type="entry name" value="G_DYNAMIN_dom"/>
</dbReference>
<proteinExistence type="predicted"/>
<dbReference type="SUPFAM" id="SSF52540">
    <property type="entry name" value="P-loop containing nucleoside triphosphate hydrolases"/>
    <property type="match status" value="1"/>
</dbReference>
<evidence type="ECO:0000313" key="6">
    <source>
        <dbReference type="Proteomes" id="UP000887574"/>
    </source>
</evidence>
<dbReference type="PRINTS" id="PR00195">
    <property type="entry name" value="DYNAMIN"/>
</dbReference>
<dbReference type="PANTHER" id="PTHR11566">
    <property type="entry name" value="DYNAMIN"/>
    <property type="match status" value="1"/>
</dbReference>
<dbReference type="GO" id="GO:0003924">
    <property type="term" value="F:GTPase activity"/>
    <property type="evidence" value="ECO:0007669"/>
    <property type="project" value="InterPro"/>
</dbReference>
<dbReference type="WBParaSite" id="jg14529">
    <property type="protein sequence ID" value="jg14529"/>
    <property type="gene ID" value="jg14529"/>
</dbReference>
<keyword evidence="6" id="KW-1185">Reference proteome</keyword>
<dbReference type="PROSITE" id="PS51718">
    <property type="entry name" value="G_DYNAMIN_2"/>
    <property type="match status" value="1"/>
</dbReference>
<evidence type="ECO:0000259" key="3">
    <source>
        <dbReference type="PROSITE" id="PS51029"/>
    </source>
</evidence>
<feature type="domain" description="GED" evidence="4">
    <location>
        <begin position="549"/>
        <end position="640"/>
    </location>
</feature>
<dbReference type="GO" id="GO:0008017">
    <property type="term" value="F:microtubule binding"/>
    <property type="evidence" value="ECO:0007669"/>
    <property type="project" value="TreeGrafter"/>
</dbReference>
<dbReference type="GO" id="GO:0005525">
    <property type="term" value="F:GTP binding"/>
    <property type="evidence" value="ECO:0007669"/>
    <property type="project" value="InterPro"/>
</dbReference>
<dbReference type="Pfam" id="PF02212">
    <property type="entry name" value="GED"/>
    <property type="match status" value="1"/>
</dbReference>
<evidence type="ECO:0000256" key="2">
    <source>
        <dbReference type="ARBA" id="ARBA00023134"/>
    </source>
</evidence>
<name>A0A915D1R5_9BILA</name>
<keyword evidence="2" id="KW-0342">GTP-binding</keyword>
<dbReference type="GO" id="GO:0016559">
    <property type="term" value="P:peroxisome fission"/>
    <property type="evidence" value="ECO:0007669"/>
    <property type="project" value="TreeGrafter"/>
</dbReference>
<accession>A0A915D1R5</accession>
<dbReference type="InterPro" id="IPR022812">
    <property type="entry name" value="Dynamin"/>
</dbReference>
<dbReference type="CDD" id="cd08771">
    <property type="entry name" value="DLP_1"/>
    <property type="match status" value="1"/>
</dbReference>
<dbReference type="InterPro" id="IPR020850">
    <property type="entry name" value="GED_dom"/>
</dbReference>
<feature type="domain" description="Dynamin-type G" evidence="5">
    <location>
        <begin position="1"/>
        <end position="214"/>
    </location>
</feature>
<dbReference type="Gene3D" id="1.20.120.1240">
    <property type="entry name" value="Dynamin, middle domain"/>
    <property type="match status" value="3"/>
</dbReference>
<organism evidence="6 7">
    <name type="scientific">Ditylenchus dipsaci</name>
    <dbReference type="NCBI Taxonomy" id="166011"/>
    <lineage>
        <taxon>Eukaryota</taxon>
        <taxon>Metazoa</taxon>
        <taxon>Ecdysozoa</taxon>
        <taxon>Nematoda</taxon>
        <taxon>Chromadorea</taxon>
        <taxon>Rhabditida</taxon>
        <taxon>Tylenchina</taxon>
        <taxon>Tylenchomorpha</taxon>
        <taxon>Sphaerularioidea</taxon>
        <taxon>Anguinidae</taxon>
        <taxon>Anguininae</taxon>
        <taxon>Ditylenchus</taxon>
    </lineage>
</organism>
<evidence type="ECO:0000259" key="4">
    <source>
        <dbReference type="PROSITE" id="PS51388"/>
    </source>
</evidence>
<evidence type="ECO:0000313" key="7">
    <source>
        <dbReference type="WBParaSite" id="jg14529"/>
    </source>
</evidence>
<dbReference type="GO" id="GO:0005739">
    <property type="term" value="C:mitochondrion"/>
    <property type="evidence" value="ECO:0007669"/>
    <property type="project" value="TreeGrafter"/>
</dbReference>
<dbReference type="InterPro" id="IPR000375">
    <property type="entry name" value="Dynamin_stalk"/>
</dbReference>
<sequence>MFHLMDLSEAAVEVFKKLVRQEIEDETERLTGANKGISPIPINLKIYSHKVVNLSLVDLPGITKVPVGDQPLDIETQIRRMICSYIANPNSLILAVTPANQDFATSEPLKLARDVDKEGDRTLAVLTKLDLMDYGTDALDVLTGKLVPVKLGIIGVVNRSQADIKSKKSIEECLKDEIKFLHKKYPTLASTNGIQHLSKTLNRLLMHHIRQCLPQLKLRINTMTLQCQSLLNSYGEPVTDKSRTLLQIITHFANAYTSTIEGTSKNIDTSELSGGARICYIFYETFGAALEKVDPLDCLSQAEVLTAIRNATGPRPALFVSELCGPSLRGIASYSPTLRLRDTARNATLPLLYDRINEVVSGVLVSRLCPTKEFVSDLVSVELAYINSRHPEFTDAHLASILRDASTFPYDKQQQQQNALGGSGCTEYGEEVEAAGSIYNNSNLPPMPMDQGHAQRGRQSITLPMQRNTSRSRGFLPSFRREPDRMQNLVIDPAPNQETSANNSLKNGLPTKSVSSTSMWGIGGFFNRNANSSDSSAAFSISPKEKRDCLVIERLIRSYFMIVRKSIQDMVPKSIMRFLVNHVRDNLQSELVRQLYNSADIDELLSESELMAQRRKESAEMLVALNKATSVINEIRETHFCQTTAAVPGKVKSAAEDNTPESHSLVHTKYDINLVISARYIQQWSRHKIDPAIIELIEKVRSEPSLYNKAADKYFDNIHKARIWKKVAEETGLEDGKKAAKKWKYLREQYIRQTKKLQHPIGSRISEEVLKESAWIYFDYMTWLDADPSRDHNLCQDFDKTTFTEEFGLYLPMKTLITKKRKLNYANGFEEKLLDSIANISTEIRDSKHESADLLFGQAIGHKLAEMDAEKKARAKMLIQKVIYEVEFVHSANELRL</sequence>
<dbReference type="Pfam" id="PF01031">
    <property type="entry name" value="Dynamin_M"/>
    <property type="match status" value="1"/>
</dbReference>
<dbReference type="Pfam" id="PF00350">
    <property type="entry name" value="Dynamin_N"/>
    <property type="match status" value="1"/>
</dbReference>
<dbReference type="SMART" id="SM00053">
    <property type="entry name" value="DYNc"/>
    <property type="match status" value="1"/>
</dbReference>
<dbReference type="SMART" id="SM00302">
    <property type="entry name" value="GED"/>
    <property type="match status" value="1"/>
</dbReference>
<dbReference type="Pfam" id="PF10545">
    <property type="entry name" value="MADF_DNA_bdg"/>
    <property type="match status" value="1"/>
</dbReference>
<dbReference type="GO" id="GO:0000266">
    <property type="term" value="P:mitochondrial fission"/>
    <property type="evidence" value="ECO:0007669"/>
    <property type="project" value="TreeGrafter"/>
</dbReference>
<dbReference type="PROSITE" id="PS51388">
    <property type="entry name" value="GED"/>
    <property type="match status" value="1"/>
</dbReference>
<dbReference type="AlphaFoldDB" id="A0A915D1R5"/>
<dbReference type="PROSITE" id="PS51029">
    <property type="entry name" value="MADF"/>
    <property type="match status" value="1"/>
</dbReference>
<dbReference type="GO" id="GO:0006897">
    <property type="term" value="P:endocytosis"/>
    <property type="evidence" value="ECO:0007669"/>
    <property type="project" value="TreeGrafter"/>
</dbReference>
<dbReference type="InterPro" id="IPR027417">
    <property type="entry name" value="P-loop_NTPase"/>
</dbReference>
<dbReference type="Proteomes" id="UP000887574">
    <property type="component" value="Unplaced"/>
</dbReference>
<dbReference type="GO" id="GO:0016020">
    <property type="term" value="C:membrane"/>
    <property type="evidence" value="ECO:0007669"/>
    <property type="project" value="TreeGrafter"/>
</dbReference>
<dbReference type="GO" id="GO:0048312">
    <property type="term" value="P:intracellular distribution of mitochondria"/>
    <property type="evidence" value="ECO:0007669"/>
    <property type="project" value="TreeGrafter"/>
</dbReference>
<evidence type="ECO:0000259" key="5">
    <source>
        <dbReference type="PROSITE" id="PS51718"/>
    </source>
</evidence>
<feature type="domain" description="MADF" evidence="3">
    <location>
        <begin position="695"/>
        <end position="789"/>
    </location>
</feature>
<dbReference type="InterPro" id="IPR045063">
    <property type="entry name" value="Dynamin_N"/>
</dbReference>
<evidence type="ECO:0000256" key="1">
    <source>
        <dbReference type="ARBA" id="ARBA00022741"/>
    </source>
</evidence>